<reference evidence="3 4" key="1">
    <citation type="submission" date="2019-12" db="EMBL/GenBank/DDBJ databases">
        <title>Genomic-based taxomic classification of the family Erythrobacteraceae.</title>
        <authorList>
            <person name="Xu L."/>
        </authorList>
    </citation>
    <scope>NUCLEOTIDE SEQUENCE [LARGE SCALE GENOMIC DNA]</scope>
    <source>
        <strain evidence="3 4">SW-109</strain>
    </source>
</reference>
<dbReference type="Proteomes" id="UP000471435">
    <property type="component" value="Unassembled WGS sequence"/>
</dbReference>
<organism evidence="3 4">
    <name type="scientific">Pontixanthobacter luteolus</name>
    <dbReference type="NCBI Taxonomy" id="295089"/>
    <lineage>
        <taxon>Bacteria</taxon>
        <taxon>Pseudomonadati</taxon>
        <taxon>Pseudomonadota</taxon>
        <taxon>Alphaproteobacteria</taxon>
        <taxon>Sphingomonadales</taxon>
        <taxon>Erythrobacteraceae</taxon>
        <taxon>Pontixanthobacter</taxon>
    </lineage>
</organism>
<sequence length="205" mass="20857">MKNILKIAALAAAPAALLSAPTPAAAGTDEYIGELMLVGYNFCPRASAEAAGQLLAISSNTALFSLYGTIYGGDGRTTFALPDLRGRAAIGQGSGPGLPTVPQGSRGGSTSFTLSVAQMPSHNHTGEVRSENAVQADTGNPGGNALARSTLTIYSNNSPPTAAGAMHPGTLFINNNGGGQSVSKRSPYLGMRYCVVTQGIFPSRN</sequence>
<feature type="signal peptide" evidence="1">
    <location>
        <begin position="1"/>
        <end position="26"/>
    </location>
</feature>
<keyword evidence="1" id="KW-0732">Signal</keyword>
<dbReference type="AlphaFoldDB" id="A0A6I4UZF2"/>
<comment type="caution">
    <text evidence="3">The sequence shown here is derived from an EMBL/GenBank/DDBJ whole genome shotgun (WGS) entry which is preliminary data.</text>
</comment>
<gene>
    <name evidence="3" type="ORF">GRI43_02840</name>
</gene>
<dbReference type="EMBL" id="WTYP01000001">
    <property type="protein sequence ID" value="MXP46331.1"/>
    <property type="molecule type" value="Genomic_DNA"/>
</dbReference>
<proteinExistence type="predicted"/>
<evidence type="ECO:0000259" key="2">
    <source>
        <dbReference type="Pfam" id="PF07484"/>
    </source>
</evidence>
<dbReference type="Gene3D" id="3.90.1340.10">
    <property type="entry name" value="Phage tail collar domain"/>
    <property type="match status" value="1"/>
</dbReference>
<accession>A0A6I4UZF2</accession>
<evidence type="ECO:0000313" key="3">
    <source>
        <dbReference type="EMBL" id="MXP46331.1"/>
    </source>
</evidence>
<dbReference type="SUPFAM" id="SSF88874">
    <property type="entry name" value="Receptor-binding domain of short tail fibre protein gp12"/>
    <property type="match status" value="1"/>
</dbReference>
<evidence type="ECO:0000313" key="4">
    <source>
        <dbReference type="Proteomes" id="UP000471435"/>
    </source>
</evidence>
<feature type="chain" id="PRO_5026179804" evidence="1">
    <location>
        <begin position="27"/>
        <end position="205"/>
    </location>
</feature>
<name>A0A6I4UZF2_9SPHN</name>
<evidence type="ECO:0000256" key="1">
    <source>
        <dbReference type="SAM" id="SignalP"/>
    </source>
</evidence>
<dbReference type="InterPro" id="IPR011083">
    <property type="entry name" value="Phage_tail_collar_dom"/>
</dbReference>
<keyword evidence="4" id="KW-1185">Reference proteome</keyword>
<protein>
    <submittedName>
        <fullName evidence="3">Phage tail protein</fullName>
    </submittedName>
</protein>
<dbReference type="OrthoDB" id="9810174at2"/>
<dbReference type="RefSeq" id="WP_160729574.1">
    <property type="nucleotide sequence ID" value="NZ_CANLWR010000001.1"/>
</dbReference>
<feature type="domain" description="Phage tail collar" evidence="2">
    <location>
        <begin position="33"/>
        <end position="88"/>
    </location>
</feature>
<dbReference type="Pfam" id="PF07484">
    <property type="entry name" value="Collar"/>
    <property type="match status" value="1"/>
</dbReference>
<dbReference type="InterPro" id="IPR037053">
    <property type="entry name" value="Phage_tail_collar_dom_sf"/>
</dbReference>